<dbReference type="GO" id="GO:0042124">
    <property type="term" value="F:1,3-beta-glucanosyltransferase activity"/>
    <property type="evidence" value="ECO:0007669"/>
    <property type="project" value="TreeGrafter"/>
</dbReference>
<dbReference type="GO" id="GO:0071970">
    <property type="term" value="P:fungal-type cell wall (1-&gt;3)-beta-D-glucan biosynthetic process"/>
    <property type="evidence" value="ECO:0007669"/>
    <property type="project" value="TreeGrafter"/>
</dbReference>
<evidence type="ECO:0000256" key="3">
    <source>
        <dbReference type="ARBA" id="ARBA00022622"/>
    </source>
</evidence>
<dbReference type="Pfam" id="PF07983">
    <property type="entry name" value="X8"/>
    <property type="match status" value="1"/>
</dbReference>
<comment type="subcellular location">
    <subcellularLocation>
        <location evidence="8">Cell membrane</location>
        <topology evidence="8">Lipid-anchor</topology>
        <topology evidence="8">GPI-anchor</topology>
    </subcellularLocation>
    <subcellularLocation>
        <location evidence="1">Membrane</location>
        <topology evidence="1">Lipid-anchor</topology>
        <topology evidence="1">GPI-anchor</topology>
    </subcellularLocation>
</comment>
<feature type="domain" description="X8" evidence="9">
    <location>
        <begin position="404"/>
        <end position="477"/>
    </location>
</feature>
<keyword evidence="7" id="KW-0961">Cell wall biogenesis/degradation</keyword>
<organism evidence="10 11">
    <name type="scientific">Zygosaccharomyces bailii (strain CLIB 213 / ATCC 58445 / CBS 680 / BCRC 21525 / NBRC 1098 / NCYC 1416 / NRRL Y-2227)</name>
    <dbReference type="NCBI Taxonomy" id="1333698"/>
    <lineage>
        <taxon>Eukaryota</taxon>
        <taxon>Fungi</taxon>
        <taxon>Dikarya</taxon>
        <taxon>Ascomycota</taxon>
        <taxon>Saccharomycotina</taxon>
        <taxon>Saccharomycetes</taxon>
        <taxon>Saccharomycetales</taxon>
        <taxon>Saccharomycetaceae</taxon>
        <taxon>Zygosaccharomyces</taxon>
    </lineage>
</organism>
<dbReference type="AlphaFoldDB" id="A0A8J2T5B8"/>
<evidence type="ECO:0000256" key="2">
    <source>
        <dbReference type="ARBA" id="ARBA00007528"/>
    </source>
</evidence>
<comment type="function">
    <text evidence="8">Splits internally a 1,3-beta-glucan molecule and transfers the newly generated reducing end (the donor) to the non-reducing end of another 1,3-beta-glucan molecule (the acceptor) forming a 1,3-beta linkage, resulting in the elongation of 1,3-beta-glucan chains in the cell wall.</text>
</comment>
<keyword evidence="8" id="KW-0449">Lipoprotein</keyword>
<accession>A0A8J2T5B8</accession>
<dbReference type="InterPro" id="IPR004886">
    <property type="entry name" value="Glucanosyltransferase"/>
</dbReference>
<evidence type="ECO:0000313" key="11">
    <source>
        <dbReference type="Proteomes" id="UP000019375"/>
    </source>
</evidence>
<keyword evidence="8" id="KW-0808">Transferase</keyword>
<dbReference type="EC" id="2.4.1.-" evidence="8"/>
<evidence type="ECO:0000259" key="9">
    <source>
        <dbReference type="Pfam" id="PF07983"/>
    </source>
</evidence>
<dbReference type="Pfam" id="PF03198">
    <property type="entry name" value="Glyco_hydro_72"/>
    <property type="match status" value="1"/>
</dbReference>
<reference evidence="11" key="1">
    <citation type="journal article" date="2013" name="Genome Announc.">
        <title>Genome sequence of the food spoilage yeast Zygosaccharomyces bailii CLIB 213(T).</title>
        <authorList>
            <person name="Galeote V."/>
            <person name="Bigey F."/>
            <person name="Devillers H."/>
            <person name="Neuveglise C."/>
            <person name="Dequin S."/>
        </authorList>
    </citation>
    <scope>NUCLEOTIDE SEQUENCE [LARGE SCALE GENOMIC DNA]</scope>
    <source>
        <strain evidence="11">CLIB 213 / ATCC 58445 / CBS 680 / CCRC 21525 / NBRC 1098 / NCYC 1416 / NRRL Y-2227</strain>
    </source>
</reference>
<dbReference type="PANTHER" id="PTHR31468">
    <property type="entry name" value="1,3-BETA-GLUCANOSYLTRANSFERASE GAS1"/>
    <property type="match status" value="1"/>
</dbReference>
<gene>
    <name evidence="10" type="ORF">BN860_07250g</name>
</gene>
<evidence type="ECO:0000256" key="1">
    <source>
        <dbReference type="ARBA" id="ARBA00004589"/>
    </source>
</evidence>
<dbReference type="Gene3D" id="1.20.58.1040">
    <property type="match status" value="1"/>
</dbReference>
<dbReference type="GO" id="GO:0031505">
    <property type="term" value="P:fungal-type cell wall organization"/>
    <property type="evidence" value="ECO:0007669"/>
    <property type="project" value="TreeGrafter"/>
</dbReference>
<protein>
    <recommendedName>
        <fullName evidence="8">1,3-beta-glucanosyltransferase</fullName>
        <ecNumber evidence="8">2.4.1.-</ecNumber>
    </recommendedName>
</protein>
<feature type="chain" id="PRO_5035337921" description="1,3-beta-glucanosyltransferase" evidence="8">
    <location>
        <begin position="22"/>
        <end position="560"/>
    </location>
</feature>
<keyword evidence="3 8" id="KW-0336">GPI-anchor</keyword>
<dbReference type="GO" id="GO:0098552">
    <property type="term" value="C:side of membrane"/>
    <property type="evidence" value="ECO:0007669"/>
    <property type="project" value="UniProtKB-KW"/>
</dbReference>
<dbReference type="Gene3D" id="3.20.20.80">
    <property type="entry name" value="Glycosidases"/>
    <property type="match status" value="1"/>
</dbReference>
<keyword evidence="4 8" id="KW-0732">Signal</keyword>
<keyword evidence="6" id="KW-0325">Glycoprotein</keyword>
<dbReference type="GO" id="GO:0005886">
    <property type="term" value="C:plasma membrane"/>
    <property type="evidence" value="ECO:0007669"/>
    <property type="project" value="UniProtKB-SubCell"/>
</dbReference>
<dbReference type="FunFam" id="3.20.20.80:FF:000038">
    <property type="entry name" value="1,3-beta-glucanosyltransferase"/>
    <property type="match status" value="1"/>
</dbReference>
<evidence type="ECO:0000256" key="7">
    <source>
        <dbReference type="ARBA" id="ARBA00023316"/>
    </source>
</evidence>
<sequence>MGLKRIFELAALSAAVFATSALKPETVSNKSFADIAPIEIVGQKFFNSKTGDQFFLKGVAYQPTKITEAWNADVKNTDTKYVDPLAEISVCLRDIPYFKELGINTLRVYAINPRENHDACMSALADAGIYVLLDLSEPDNSIQRSNPTWDIKIWNRYISVVDAMERYPNVLGFFAGNEVTSDDTNTEASPFVKAAIRDLKSYIGMKGYRKILVGYSSNDDAFTRQSLAQYFVCGDEASADFYGINMYEWCGYSSYGTSGYKERTEEFLHYPIPVFFSEFGCNSVRPRPFTEVSALFGPKMSKVWSGGLAYMYFEEENGYGLVKINEYGTVDQLEDFQFLQNEFRKANPKGVRKERYLKESRLLKTELFECPVATEDTENIWKASTNIPPSPSPEKCRCLEDVLPCLVTSFDSGWDYQQYFDYACSQVDCSDISVNGEEGLYGEFSDCLPEQKLALEISKMYRIRDHPTGRCPMSGRNVFFNTKSLTVTDAVCVKVADRLRDLLVPSSRKSSGTKKLLVPKVKDTNATNQIRNAGSSFTTRSQNLGYALLCFSVIFATIVF</sequence>
<dbReference type="InterPro" id="IPR012946">
    <property type="entry name" value="X8"/>
</dbReference>
<dbReference type="Proteomes" id="UP000019375">
    <property type="component" value="Unassembled WGS sequence"/>
</dbReference>
<dbReference type="InterPro" id="IPR017853">
    <property type="entry name" value="GH"/>
</dbReference>
<evidence type="ECO:0000256" key="5">
    <source>
        <dbReference type="ARBA" id="ARBA00023157"/>
    </source>
</evidence>
<dbReference type="EMBL" id="HG316455">
    <property type="protein sequence ID" value="CDF88316.1"/>
    <property type="molecule type" value="Genomic_DNA"/>
</dbReference>
<comment type="similarity">
    <text evidence="2 8">Belongs to the glycosyl hydrolase 72 family.</text>
</comment>
<evidence type="ECO:0000256" key="8">
    <source>
        <dbReference type="RuleBase" id="RU361209"/>
    </source>
</evidence>
<dbReference type="PANTHER" id="PTHR31468:SF10">
    <property type="entry name" value="1,3-BETA-GLUCANOSYLTRANSFERASE GAS2"/>
    <property type="match status" value="1"/>
</dbReference>
<proteinExistence type="inferred from homology"/>
<evidence type="ECO:0000256" key="6">
    <source>
        <dbReference type="ARBA" id="ARBA00023180"/>
    </source>
</evidence>
<dbReference type="SUPFAM" id="SSF51445">
    <property type="entry name" value="(Trans)glycosidases"/>
    <property type="match status" value="1"/>
</dbReference>
<keyword evidence="11" id="KW-1185">Reference proteome</keyword>
<evidence type="ECO:0000313" key="10">
    <source>
        <dbReference type="EMBL" id="CDF88316.1"/>
    </source>
</evidence>
<keyword evidence="8" id="KW-0472">Membrane</keyword>
<feature type="signal peptide" evidence="8">
    <location>
        <begin position="1"/>
        <end position="21"/>
    </location>
</feature>
<evidence type="ECO:0000256" key="4">
    <source>
        <dbReference type="ARBA" id="ARBA00022729"/>
    </source>
</evidence>
<dbReference type="OrthoDB" id="421038at2759"/>
<keyword evidence="5" id="KW-1015">Disulfide bond</keyword>
<name>A0A8J2T5B8_ZYGB2</name>